<sequence>MKIHYINILLFALPLNILVNNQRNHNNSTYHTSNTKTIKSHRSLCECELYAQSNYENDQEMKDVIKEFNDRTAQRFEEYNERMQVKKDQCKEQCDKEIQQIILKDKIEKELTERFSALETKIDTNDILTCICEKSVTDKFEKTCLKCSGIFATAVPELGLIGGTVVYAAAVKAATKAGMEAALVGLESVNGLRGLLGEKIKDLVTTTNFQCPNALMGLVQNVKDTQCVGAAAQSQVFCKGLLPESTSRIIQKAAAAGREGAEAYNTTFSDSTTITAFLTDPIVISAIVVISIVVILLIIYLILRYRRKIKMNKKLQYIKLLKE</sequence>
<dbReference type="NCBIfam" id="TIGR01477">
    <property type="entry name" value="RIFIN"/>
    <property type="match status" value="1"/>
</dbReference>
<dbReference type="InterPro" id="IPR006373">
    <property type="entry name" value="VSA_Rifin"/>
</dbReference>
<dbReference type="Pfam" id="PF02009">
    <property type="entry name" value="RIFIN"/>
    <property type="match status" value="2"/>
</dbReference>
<evidence type="ECO:0000313" key="5">
    <source>
        <dbReference type="EMBL" id="PKC48924.1"/>
    </source>
</evidence>
<name>A0A2I0C043_PLAFO</name>
<proteinExistence type="predicted"/>
<reference evidence="5 6" key="1">
    <citation type="submission" date="2017-11" db="EMBL/GenBank/DDBJ databases">
        <title>Plasmodium falciparum NF54 genome assembly.</title>
        <authorList>
            <person name="Bryant J.M."/>
            <person name="Baumgarten S."/>
            <person name="Scheidig-Benatar C."/>
            <person name="Scherf A."/>
        </authorList>
    </citation>
    <scope>NUCLEOTIDE SEQUENCE [LARGE SCALE GENOMIC DNA]</scope>
    <source>
        <strain evidence="5">NF54</strain>
    </source>
</reference>
<keyword evidence="2" id="KW-1133">Transmembrane helix</keyword>
<keyword evidence="3" id="KW-0732">Signal</keyword>
<dbReference type="AlphaFoldDB" id="A0A2I0C043"/>
<evidence type="ECO:0000256" key="1">
    <source>
        <dbReference type="SAM" id="Coils"/>
    </source>
</evidence>
<comment type="caution">
    <text evidence="5">The sequence shown here is derived from an EMBL/GenBank/DDBJ whole genome shotgun (WGS) entry which is preliminary data.</text>
</comment>
<feature type="transmembrane region" description="Helical" evidence="2">
    <location>
        <begin position="282"/>
        <end position="303"/>
    </location>
</feature>
<evidence type="ECO:0000256" key="2">
    <source>
        <dbReference type="SAM" id="Phobius"/>
    </source>
</evidence>
<dbReference type="Proteomes" id="UP000232684">
    <property type="component" value="Unassembled WGS sequence"/>
</dbReference>
<dbReference type="SMR" id="A0A2I0C043"/>
<keyword evidence="2" id="KW-0812">Transmembrane</keyword>
<keyword evidence="1" id="KW-0175">Coiled coil</keyword>
<gene>
    <name evidence="5" type="ORF">CK202_0870</name>
    <name evidence="4" type="ORF">CYL21_4094</name>
</gene>
<protein>
    <submittedName>
        <fullName evidence="5">Rifin</fullName>
    </submittedName>
</protein>
<dbReference type="Proteomes" id="UP000754359">
    <property type="component" value="Unassembled WGS sequence"/>
</dbReference>
<keyword evidence="2" id="KW-0472">Membrane</keyword>
<dbReference type="VEuPathDB" id="PlasmoDB:PfNF54_110005600"/>
<feature type="coiled-coil region" evidence="1">
    <location>
        <begin position="69"/>
        <end position="100"/>
    </location>
</feature>
<dbReference type="EMBL" id="QFXU01000020">
    <property type="protein sequence ID" value="KAF4327771.1"/>
    <property type="molecule type" value="Genomic_DNA"/>
</dbReference>
<evidence type="ECO:0000313" key="4">
    <source>
        <dbReference type="EMBL" id="KAF4327771.1"/>
    </source>
</evidence>
<evidence type="ECO:0000256" key="3">
    <source>
        <dbReference type="SAM" id="SignalP"/>
    </source>
</evidence>
<evidence type="ECO:0000313" key="7">
    <source>
        <dbReference type="Proteomes" id="UP000754359"/>
    </source>
</evidence>
<evidence type="ECO:0000313" key="6">
    <source>
        <dbReference type="Proteomes" id="UP000232684"/>
    </source>
</evidence>
<organism evidence="5 6">
    <name type="scientific">Plasmodium falciparum (isolate NF54)</name>
    <dbReference type="NCBI Taxonomy" id="5843"/>
    <lineage>
        <taxon>Eukaryota</taxon>
        <taxon>Sar</taxon>
        <taxon>Alveolata</taxon>
        <taxon>Apicomplexa</taxon>
        <taxon>Aconoidasida</taxon>
        <taxon>Haemosporida</taxon>
        <taxon>Plasmodiidae</taxon>
        <taxon>Plasmodium</taxon>
        <taxon>Plasmodium (Laverania)</taxon>
    </lineage>
</organism>
<dbReference type="EMBL" id="NYMT01000002">
    <property type="protein sequence ID" value="PKC48924.1"/>
    <property type="molecule type" value="Genomic_DNA"/>
</dbReference>
<reference evidence="4 7" key="2">
    <citation type="submission" date="2018-05" db="EMBL/GenBank/DDBJ databases">
        <title>Genome assembly of Plasmodium falciparum NF54 DiCre.</title>
        <authorList>
            <person name="Baumgarten S."/>
            <person name="Treeck M."/>
            <person name="Scherf A."/>
        </authorList>
    </citation>
    <scope>NUCLEOTIDE SEQUENCE [LARGE SCALE GENOMIC DNA]</scope>
    <source>
        <strain evidence="4">NF54</strain>
    </source>
</reference>
<feature type="chain" id="PRO_5036317666" evidence="3">
    <location>
        <begin position="19"/>
        <end position="323"/>
    </location>
</feature>
<feature type="signal peptide" evidence="3">
    <location>
        <begin position="1"/>
        <end position="18"/>
    </location>
</feature>
<accession>A0A2I0C043</accession>